<feature type="region of interest" description="Disordered" evidence="1">
    <location>
        <begin position="377"/>
        <end position="406"/>
    </location>
</feature>
<reference evidence="2 3" key="1">
    <citation type="journal article" date="2018" name="Elife">
        <title>Discovery and characterization of a prevalent human gut bacterial enzyme sufficient for the inactivation of a family of plant toxins.</title>
        <authorList>
            <person name="Koppel N."/>
            <person name="Bisanz J.E."/>
            <person name="Pandelia M.E."/>
            <person name="Turnbaugh P.J."/>
            <person name="Balskus E.P."/>
        </authorList>
    </citation>
    <scope>NUCLEOTIDE SEQUENCE [LARGE SCALE GENOMIC DNA]</scope>
    <source>
        <strain evidence="2 3">OB21 GAM31</strain>
    </source>
</reference>
<accession>A0A369LEZ3</accession>
<dbReference type="AlphaFoldDB" id="A0A369LEZ3"/>
<evidence type="ECO:0000313" key="3">
    <source>
        <dbReference type="Proteomes" id="UP000253975"/>
    </source>
</evidence>
<dbReference type="Proteomes" id="UP000253975">
    <property type="component" value="Unassembled WGS sequence"/>
</dbReference>
<evidence type="ECO:0000313" key="2">
    <source>
        <dbReference type="EMBL" id="RDB57744.1"/>
    </source>
</evidence>
<evidence type="ECO:0000256" key="1">
    <source>
        <dbReference type="SAM" id="MobiDB-lite"/>
    </source>
</evidence>
<dbReference type="EMBL" id="PPTO01000011">
    <property type="protein sequence ID" value="RDB57744.1"/>
    <property type="molecule type" value="Genomic_DNA"/>
</dbReference>
<sequence length="406" mass="43531">MTAFGKPTHFAIMLAAAFVEKTKGVRCRLSRSEWRTMAPVKNRDRNAMDQNFYNLLYNGYTGEFQLIGALYRNGLDALRPPADMGVDVVTVNLKAQLQDPSVQPETLMFQVKTAVVTVQEAGEGVRGYTTVYFMLKESEVDMLCAARTRALVCYVYDNRNSMLTDAYEAPFISFWIDGEHLRQLRESGAFTQADNGKLAITCQLREPADKTGHWYASVIDQTGRTVDNGYLGSLEADGNMKDSFDGADHYSIRGYLEHVRKASRDVTCDNRVFAKDASEKKLETASVKAAGTKPVAAKSVGAKSDAAQSCVAQPSGSESGAAKSASAQSVGEKSAAAQLSGGKPASAQSVGSKHDAAQSVGTKPFIVRIVGVSSDVARPDAAQPVSAKPAGAGQTDEGAAEVELPW</sequence>
<comment type="caution">
    <text evidence="2">The sequence shown here is derived from an EMBL/GenBank/DDBJ whole genome shotgun (WGS) entry which is preliminary data.</text>
</comment>
<gene>
    <name evidence="2" type="ORF">C1881_07100</name>
</gene>
<name>A0A369LEZ3_9ACTN</name>
<feature type="region of interest" description="Disordered" evidence="1">
    <location>
        <begin position="333"/>
        <end position="357"/>
    </location>
</feature>
<organism evidence="2 3">
    <name type="scientific">Slackia isoflavoniconvertens</name>
    <dbReference type="NCBI Taxonomy" id="572010"/>
    <lineage>
        <taxon>Bacteria</taxon>
        <taxon>Bacillati</taxon>
        <taxon>Actinomycetota</taxon>
        <taxon>Coriobacteriia</taxon>
        <taxon>Eggerthellales</taxon>
        <taxon>Eggerthellaceae</taxon>
        <taxon>Slackia</taxon>
    </lineage>
</organism>
<proteinExistence type="predicted"/>
<protein>
    <submittedName>
        <fullName evidence="2">Uncharacterized protein</fullName>
    </submittedName>
</protein>